<protein>
    <submittedName>
        <fullName evidence="3">Uncharacterized protein</fullName>
    </submittedName>
</protein>
<feature type="transmembrane region" description="Helical" evidence="2">
    <location>
        <begin position="20"/>
        <end position="37"/>
    </location>
</feature>
<name>A0ABD1XL49_9MARC</name>
<keyword evidence="2" id="KW-0472">Membrane</keyword>
<organism evidence="3 4">
    <name type="scientific">Riccia fluitans</name>
    <dbReference type="NCBI Taxonomy" id="41844"/>
    <lineage>
        <taxon>Eukaryota</taxon>
        <taxon>Viridiplantae</taxon>
        <taxon>Streptophyta</taxon>
        <taxon>Embryophyta</taxon>
        <taxon>Marchantiophyta</taxon>
        <taxon>Marchantiopsida</taxon>
        <taxon>Marchantiidae</taxon>
        <taxon>Marchantiales</taxon>
        <taxon>Ricciaceae</taxon>
        <taxon>Riccia</taxon>
    </lineage>
</organism>
<keyword evidence="2" id="KW-1133">Transmembrane helix</keyword>
<evidence type="ECO:0000256" key="2">
    <source>
        <dbReference type="SAM" id="Phobius"/>
    </source>
</evidence>
<comment type="caution">
    <text evidence="3">The sequence shown here is derived from an EMBL/GenBank/DDBJ whole genome shotgun (WGS) entry which is preliminary data.</text>
</comment>
<dbReference type="EMBL" id="JBHFFA010000008">
    <property type="protein sequence ID" value="KAL2609682.1"/>
    <property type="molecule type" value="Genomic_DNA"/>
</dbReference>
<feature type="region of interest" description="Disordered" evidence="1">
    <location>
        <begin position="50"/>
        <end position="99"/>
    </location>
</feature>
<reference evidence="3 4" key="1">
    <citation type="submission" date="2024-09" db="EMBL/GenBank/DDBJ databases">
        <title>Chromosome-scale assembly of Riccia fluitans.</title>
        <authorList>
            <person name="Paukszto L."/>
            <person name="Sawicki J."/>
            <person name="Karawczyk K."/>
            <person name="Piernik-Szablinska J."/>
            <person name="Szczecinska M."/>
            <person name="Mazdziarz M."/>
        </authorList>
    </citation>
    <scope>NUCLEOTIDE SEQUENCE [LARGE SCALE GENOMIC DNA]</scope>
    <source>
        <strain evidence="3">Rf_01</strain>
        <tissue evidence="3">Aerial parts of the thallus</tissue>
    </source>
</reference>
<keyword evidence="4" id="KW-1185">Reference proteome</keyword>
<proteinExistence type="predicted"/>
<dbReference type="AlphaFoldDB" id="A0ABD1XL49"/>
<evidence type="ECO:0000313" key="4">
    <source>
        <dbReference type="Proteomes" id="UP001605036"/>
    </source>
</evidence>
<evidence type="ECO:0000313" key="3">
    <source>
        <dbReference type="EMBL" id="KAL2609682.1"/>
    </source>
</evidence>
<keyword evidence="2" id="KW-0812">Transmembrane</keyword>
<gene>
    <name evidence="3" type="ORF">R1flu_028255</name>
</gene>
<sequence>MYRALVEFRAALADATDLELFFLCMWVWVVSLARVFCRLATLLENRLGLPGNNEGQDAGSCRGDGGVMHKRTSDSQEAGSCRVDGGVAHERTIDSDPGS</sequence>
<dbReference type="Proteomes" id="UP001605036">
    <property type="component" value="Unassembled WGS sequence"/>
</dbReference>
<feature type="compositionally biased region" description="Basic and acidic residues" evidence="1">
    <location>
        <begin position="87"/>
        <end position="99"/>
    </location>
</feature>
<accession>A0ABD1XL49</accession>
<evidence type="ECO:0000256" key="1">
    <source>
        <dbReference type="SAM" id="MobiDB-lite"/>
    </source>
</evidence>